<dbReference type="AlphaFoldDB" id="A0A9D1NVQ0"/>
<evidence type="ECO:0000256" key="7">
    <source>
        <dbReference type="ARBA" id="ARBA00047899"/>
    </source>
</evidence>
<dbReference type="InterPro" id="IPR017441">
    <property type="entry name" value="Protein_kinase_ATP_BS"/>
</dbReference>
<feature type="domain" description="PASTA" evidence="13">
    <location>
        <begin position="475"/>
        <end position="541"/>
    </location>
</feature>
<keyword evidence="3" id="KW-0808">Transferase</keyword>
<dbReference type="InterPro" id="IPR011009">
    <property type="entry name" value="Kinase-like_dom_sf"/>
</dbReference>
<dbReference type="PROSITE" id="PS51178">
    <property type="entry name" value="PASTA"/>
    <property type="match status" value="3"/>
</dbReference>
<feature type="domain" description="Protein kinase" evidence="12">
    <location>
        <begin position="12"/>
        <end position="271"/>
    </location>
</feature>
<keyword evidence="11" id="KW-1133">Transmembrane helix</keyword>
<dbReference type="PROSITE" id="PS00108">
    <property type="entry name" value="PROTEIN_KINASE_ST"/>
    <property type="match status" value="1"/>
</dbReference>
<evidence type="ECO:0000256" key="8">
    <source>
        <dbReference type="ARBA" id="ARBA00048679"/>
    </source>
</evidence>
<dbReference type="Gene3D" id="1.10.510.10">
    <property type="entry name" value="Transferase(Phosphotransferase) domain 1"/>
    <property type="match status" value="1"/>
</dbReference>
<comment type="caution">
    <text evidence="14">The sequence shown here is derived from an EMBL/GenBank/DDBJ whole genome shotgun (WGS) entry which is preliminary data.</text>
</comment>
<dbReference type="PANTHER" id="PTHR43289">
    <property type="entry name" value="MITOGEN-ACTIVATED PROTEIN KINASE KINASE KINASE 20-RELATED"/>
    <property type="match status" value="1"/>
</dbReference>
<dbReference type="Pfam" id="PF03793">
    <property type="entry name" value="PASTA"/>
    <property type="match status" value="3"/>
</dbReference>
<keyword evidence="4 9" id="KW-0547">Nucleotide-binding</keyword>
<sequence>MLKEGMIVGERYEIISRIGSGGMADVYKARDHKLNRLVAVKVMKAEFSEDKDFIAKFRKEAQAAAGLAHPNVVNVYDVGEDNGIYYIVMELVQGITLKDYITRKGKLTVREATSIAIQVSLGLEAAHKNNIIHRDVKPQNIIISVDGKVKLSDFGIARAASSNTISSNVMGSVHYSSPEQVRGGFSDAKSDIYSLGITMYEMVTGHVPFDGDTTVAIAIKHLQEEMESPKKYVPDLPYSLEQIILKCTQKSPDRRYSDMSELIEDLKHSLLDPNGNFVNLAPLASHAQTVMLSNEELNAIREGRSGYAAPRREEEDTREYGYDDDDEDEEDEYSDEEYDEEDDDDEGEISSKLEKAMTIGGFIIGAIIICILIFFIARAAGLVDFGGGSGENQQVEQQEEEDTSTQTADGQVAVPSLVGQTEENGLSLLEQLGLSGNKTGEEQSSEPAGTILSQETQDGTMVDPGTVINYTVSAGSDTLAVPTVVGLSQSEAEAKIKALGLATSISRDYSDTVAIGRVISVDPGEGTTVEAGATVTLLVSLGEENKQIAVPSVLGLEESAATTTLSDSGFQVNVETTDSAEGIGEGCVASQSISAGTEVDPGTSITITIYHAPQTTPEATATPETTPEASQDEENSTGTEETTETSGTWMCNVQLQQPSNYTGGPVKLTLVQDVNGVSQTTVLQEGTTIEFPYTLQVAGADGVSTGTVYLYEITDSGEVERGHYSPVEFAPTE</sequence>
<keyword evidence="11" id="KW-0472">Membrane</keyword>
<comment type="catalytic activity">
    <reaction evidence="8">
        <text>L-seryl-[protein] + ATP = O-phospho-L-seryl-[protein] + ADP + H(+)</text>
        <dbReference type="Rhea" id="RHEA:17989"/>
        <dbReference type="Rhea" id="RHEA-COMP:9863"/>
        <dbReference type="Rhea" id="RHEA-COMP:11604"/>
        <dbReference type="ChEBI" id="CHEBI:15378"/>
        <dbReference type="ChEBI" id="CHEBI:29999"/>
        <dbReference type="ChEBI" id="CHEBI:30616"/>
        <dbReference type="ChEBI" id="CHEBI:83421"/>
        <dbReference type="ChEBI" id="CHEBI:456216"/>
        <dbReference type="EC" id="2.7.11.1"/>
    </reaction>
</comment>
<dbReference type="PANTHER" id="PTHR43289:SF34">
    <property type="entry name" value="SERINE_THREONINE-PROTEIN KINASE YBDM-RELATED"/>
    <property type="match status" value="1"/>
</dbReference>
<keyword evidence="6 9" id="KW-0067">ATP-binding</keyword>
<feature type="compositionally biased region" description="Acidic residues" evidence="10">
    <location>
        <begin position="322"/>
        <end position="348"/>
    </location>
</feature>
<evidence type="ECO:0000256" key="1">
    <source>
        <dbReference type="ARBA" id="ARBA00012513"/>
    </source>
</evidence>
<evidence type="ECO:0000256" key="4">
    <source>
        <dbReference type="ARBA" id="ARBA00022741"/>
    </source>
</evidence>
<evidence type="ECO:0000313" key="15">
    <source>
        <dbReference type="Proteomes" id="UP000886723"/>
    </source>
</evidence>
<dbReference type="SMART" id="SM00220">
    <property type="entry name" value="S_TKc"/>
    <property type="match status" value="1"/>
</dbReference>
<dbReference type="EC" id="2.7.11.1" evidence="1"/>
<dbReference type="FunFam" id="1.10.510.10:FF:000021">
    <property type="entry name" value="Serine/threonine protein kinase"/>
    <property type="match status" value="1"/>
</dbReference>
<feature type="transmembrane region" description="Helical" evidence="11">
    <location>
        <begin position="356"/>
        <end position="377"/>
    </location>
</feature>
<dbReference type="InterPro" id="IPR008271">
    <property type="entry name" value="Ser/Thr_kinase_AS"/>
</dbReference>
<dbReference type="Gene3D" id="3.30.10.20">
    <property type="match status" value="3"/>
</dbReference>
<dbReference type="GO" id="GO:0004674">
    <property type="term" value="F:protein serine/threonine kinase activity"/>
    <property type="evidence" value="ECO:0007669"/>
    <property type="project" value="UniProtKB-KW"/>
</dbReference>
<proteinExistence type="predicted"/>
<organism evidence="14 15">
    <name type="scientific">Candidatus Pullilachnospira stercoravium</name>
    <dbReference type="NCBI Taxonomy" id="2840913"/>
    <lineage>
        <taxon>Bacteria</taxon>
        <taxon>Bacillati</taxon>
        <taxon>Bacillota</taxon>
        <taxon>Clostridia</taxon>
        <taxon>Lachnospirales</taxon>
        <taxon>Lachnospiraceae</taxon>
        <taxon>Lachnospiraceae incertae sedis</taxon>
        <taxon>Candidatus Pullilachnospira</taxon>
    </lineage>
</organism>
<dbReference type="InterPro" id="IPR005543">
    <property type="entry name" value="PASTA_dom"/>
</dbReference>
<evidence type="ECO:0000256" key="10">
    <source>
        <dbReference type="SAM" id="MobiDB-lite"/>
    </source>
</evidence>
<evidence type="ECO:0000256" key="6">
    <source>
        <dbReference type="ARBA" id="ARBA00022840"/>
    </source>
</evidence>
<dbReference type="PROSITE" id="PS00107">
    <property type="entry name" value="PROTEIN_KINASE_ATP"/>
    <property type="match status" value="1"/>
</dbReference>
<dbReference type="EMBL" id="DVON01000158">
    <property type="protein sequence ID" value="HIV12890.1"/>
    <property type="molecule type" value="Genomic_DNA"/>
</dbReference>
<feature type="region of interest" description="Disordered" evidence="10">
    <location>
        <begin position="303"/>
        <end position="348"/>
    </location>
</feature>
<evidence type="ECO:0000256" key="2">
    <source>
        <dbReference type="ARBA" id="ARBA00022527"/>
    </source>
</evidence>
<dbReference type="Proteomes" id="UP000886723">
    <property type="component" value="Unassembled WGS sequence"/>
</dbReference>
<keyword evidence="5 14" id="KW-0418">Kinase</keyword>
<dbReference type="SMART" id="SM00740">
    <property type="entry name" value="PASTA"/>
    <property type="match status" value="3"/>
</dbReference>
<evidence type="ECO:0000313" key="14">
    <source>
        <dbReference type="EMBL" id="HIV12890.1"/>
    </source>
</evidence>
<feature type="binding site" evidence="9">
    <location>
        <position position="41"/>
    </location>
    <ligand>
        <name>ATP</name>
        <dbReference type="ChEBI" id="CHEBI:30616"/>
    </ligand>
</feature>
<dbReference type="Pfam" id="PF00069">
    <property type="entry name" value="Pkinase"/>
    <property type="match status" value="1"/>
</dbReference>
<gene>
    <name evidence="14" type="primary">pknB</name>
    <name evidence="14" type="ORF">IAA63_07100</name>
</gene>
<evidence type="ECO:0000259" key="12">
    <source>
        <dbReference type="PROSITE" id="PS50011"/>
    </source>
</evidence>
<feature type="compositionally biased region" description="Low complexity" evidence="10">
    <location>
        <begin position="615"/>
        <end position="629"/>
    </location>
</feature>
<dbReference type="GO" id="GO:0005524">
    <property type="term" value="F:ATP binding"/>
    <property type="evidence" value="ECO:0007669"/>
    <property type="project" value="UniProtKB-UniRule"/>
</dbReference>
<feature type="region of interest" description="Disordered" evidence="10">
    <location>
        <begin position="390"/>
        <end position="410"/>
    </location>
</feature>
<name>A0A9D1NVQ0_9FIRM</name>
<keyword evidence="11" id="KW-0812">Transmembrane</keyword>
<feature type="domain" description="PASTA" evidence="13">
    <location>
        <begin position="544"/>
        <end position="611"/>
    </location>
</feature>
<dbReference type="PROSITE" id="PS50011">
    <property type="entry name" value="PROTEIN_KINASE_DOM"/>
    <property type="match status" value="1"/>
</dbReference>
<dbReference type="InterPro" id="IPR000719">
    <property type="entry name" value="Prot_kinase_dom"/>
</dbReference>
<keyword evidence="2" id="KW-0723">Serine/threonine-protein kinase</keyword>
<dbReference type="NCBIfam" id="NF033483">
    <property type="entry name" value="PknB_PASTA_kin"/>
    <property type="match status" value="1"/>
</dbReference>
<feature type="compositionally biased region" description="Low complexity" evidence="10">
    <location>
        <begin position="636"/>
        <end position="646"/>
    </location>
</feature>
<reference evidence="14" key="1">
    <citation type="submission" date="2020-10" db="EMBL/GenBank/DDBJ databases">
        <authorList>
            <person name="Gilroy R."/>
        </authorList>
    </citation>
    <scope>NUCLEOTIDE SEQUENCE</scope>
    <source>
        <strain evidence="14">ChiBcec2-4451</strain>
    </source>
</reference>
<accession>A0A9D1NVQ0</accession>
<feature type="domain" description="PASTA" evidence="13">
    <location>
        <begin position="407"/>
        <end position="474"/>
    </location>
</feature>
<reference evidence="14" key="2">
    <citation type="journal article" date="2021" name="PeerJ">
        <title>Extensive microbial diversity within the chicken gut microbiome revealed by metagenomics and culture.</title>
        <authorList>
            <person name="Gilroy R."/>
            <person name="Ravi A."/>
            <person name="Getino M."/>
            <person name="Pursley I."/>
            <person name="Horton D.L."/>
            <person name="Alikhan N.F."/>
            <person name="Baker D."/>
            <person name="Gharbi K."/>
            <person name="Hall N."/>
            <person name="Watson M."/>
            <person name="Adriaenssens E.M."/>
            <person name="Foster-Nyarko E."/>
            <person name="Jarju S."/>
            <person name="Secka A."/>
            <person name="Antonio M."/>
            <person name="Oren A."/>
            <person name="Chaudhuri R.R."/>
            <person name="La Ragione R."/>
            <person name="Hildebrand F."/>
            <person name="Pallen M.J."/>
        </authorList>
    </citation>
    <scope>NUCLEOTIDE SEQUENCE</scope>
    <source>
        <strain evidence="14">ChiBcec2-4451</strain>
    </source>
</reference>
<feature type="compositionally biased region" description="Basic and acidic residues" evidence="10">
    <location>
        <begin position="303"/>
        <end position="321"/>
    </location>
</feature>
<evidence type="ECO:0000256" key="3">
    <source>
        <dbReference type="ARBA" id="ARBA00022679"/>
    </source>
</evidence>
<dbReference type="CDD" id="cd06577">
    <property type="entry name" value="PASTA_pknB"/>
    <property type="match status" value="3"/>
</dbReference>
<evidence type="ECO:0000256" key="9">
    <source>
        <dbReference type="PROSITE-ProRule" id="PRU10141"/>
    </source>
</evidence>
<comment type="catalytic activity">
    <reaction evidence="7">
        <text>L-threonyl-[protein] + ATP = O-phospho-L-threonyl-[protein] + ADP + H(+)</text>
        <dbReference type="Rhea" id="RHEA:46608"/>
        <dbReference type="Rhea" id="RHEA-COMP:11060"/>
        <dbReference type="Rhea" id="RHEA-COMP:11605"/>
        <dbReference type="ChEBI" id="CHEBI:15378"/>
        <dbReference type="ChEBI" id="CHEBI:30013"/>
        <dbReference type="ChEBI" id="CHEBI:30616"/>
        <dbReference type="ChEBI" id="CHEBI:61977"/>
        <dbReference type="ChEBI" id="CHEBI:456216"/>
        <dbReference type="EC" id="2.7.11.1"/>
    </reaction>
</comment>
<evidence type="ECO:0000256" key="11">
    <source>
        <dbReference type="SAM" id="Phobius"/>
    </source>
</evidence>
<protein>
    <recommendedName>
        <fullName evidence="1">non-specific serine/threonine protein kinase</fullName>
        <ecNumber evidence="1">2.7.11.1</ecNumber>
    </recommendedName>
</protein>
<dbReference type="FunFam" id="3.30.200.20:FF:000035">
    <property type="entry name" value="Serine/threonine protein kinase Stk1"/>
    <property type="match status" value="1"/>
</dbReference>
<evidence type="ECO:0000259" key="13">
    <source>
        <dbReference type="PROSITE" id="PS51178"/>
    </source>
</evidence>
<feature type="region of interest" description="Disordered" evidence="10">
    <location>
        <begin position="613"/>
        <end position="646"/>
    </location>
</feature>
<dbReference type="Gene3D" id="3.30.200.20">
    <property type="entry name" value="Phosphorylase Kinase, domain 1"/>
    <property type="match status" value="1"/>
</dbReference>
<dbReference type="CDD" id="cd14014">
    <property type="entry name" value="STKc_PknB_like"/>
    <property type="match status" value="1"/>
</dbReference>
<evidence type="ECO:0000256" key="5">
    <source>
        <dbReference type="ARBA" id="ARBA00022777"/>
    </source>
</evidence>
<dbReference type="SUPFAM" id="SSF56112">
    <property type="entry name" value="Protein kinase-like (PK-like)"/>
    <property type="match status" value="1"/>
</dbReference>